<protein>
    <submittedName>
        <fullName evidence="3">M23 family metallopeptidase</fullName>
    </submittedName>
</protein>
<gene>
    <name evidence="3" type="ORF">H7J73_17095</name>
</gene>
<sequence>MSRRRHSDTNHNRRWNTVTACHLHWSLVNVSWSEITLWSRLEGHSRLPQHRSTPSPSAGVSKNARNRWLDQGRDLDRNEVTDIIPFNEFGSLDDFDFRDGAFDGETAVLRAPELDDLHDVDDLTPFTLMRRTDIDCVYDPDITDVIPRVAAHRKPTNSGALKGRVLIAAMAAGAAAAAAHSAINPSDTASAQTVLAAGQTALNTGAITGTSQGMQVVAVSSVANASVHSEEIANASAFAQERAEREARLQRPLFVKPTQGIYTSGFGYRWGALHGGIDLANAIGTPIVAATDGVVTDVGPTAGYGAWVKVRANDGTVTLYGHVNTWLVSVGQRVMAGDEIATIGNRGNSTGPHCHFEVLLNGTDRIDPVPWLAQRGITVGAYEP</sequence>
<keyword evidence="4" id="KW-1185">Reference proteome</keyword>
<dbReference type="EMBL" id="JACKTY010000030">
    <property type="protein sequence ID" value="MCV7227743.1"/>
    <property type="molecule type" value="Genomic_DNA"/>
</dbReference>
<dbReference type="Gene3D" id="2.70.70.10">
    <property type="entry name" value="Glucose Permease (Domain IIA)"/>
    <property type="match status" value="1"/>
</dbReference>
<dbReference type="CDD" id="cd12797">
    <property type="entry name" value="M23_peptidase"/>
    <property type="match status" value="1"/>
</dbReference>
<dbReference type="SUPFAM" id="SSF51261">
    <property type="entry name" value="Duplicated hybrid motif"/>
    <property type="match status" value="1"/>
</dbReference>
<dbReference type="InterPro" id="IPR050570">
    <property type="entry name" value="Cell_wall_metabolism_enzyme"/>
</dbReference>
<feature type="region of interest" description="Disordered" evidence="1">
    <location>
        <begin position="46"/>
        <end position="67"/>
    </location>
</feature>
<name>A0ABT3CE26_9MYCO</name>
<accession>A0ABT3CE26</accession>
<organism evidence="3 4">
    <name type="scientific">Mycolicibacterium komossense</name>
    <dbReference type="NCBI Taxonomy" id="1779"/>
    <lineage>
        <taxon>Bacteria</taxon>
        <taxon>Bacillati</taxon>
        <taxon>Actinomycetota</taxon>
        <taxon>Actinomycetes</taxon>
        <taxon>Mycobacteriales</taxon>
        <taxon>Mycobacteriaceae</taxon>
        <taxon>Mycolicibacterium</taxon>
    </lineage>
</organism>
<dbReference type="Pfam" id="PF01551">
    <property type="entry name" value="Peptidase_M23"/>
    <property type="match status" value="1"/>
</dbReference>
<dbReference type="InterPro" id="IPR016047">
    <property type="entry name" value="M23ase_b-sheet_dom"/>
</dbReference>
<evidence type="ECO:0000259" key="2">
    <source>
        <dbReference type="Pfam" id="PF01551"/>
    </source>
</evidence>
<feature type="domain" description="M23ase beta-sheet core" evidence="2">
    <location>
        <begin position="274"/>
        <end position="368"/>
    </location>
</feature>
<feature type="compositionally biased region" description="Polar residues" evidence="1">
    <location>
        <begin position="50"/>
        <end position="60"/>
    </location>
</feature>
<evidence type="ECO:0000313" key="4">
    <source>
        <dbReference type="Proteomes" id="UP001526201"/>
    </source>
</evidence>
<comment type="caution">
    <text evidence="3">The sequence shown here is derived from an EMBL/GenBank/DDBJ whole genome shotgun (WGS) entry which is preliminary data.</text>
</comment>
<reference evidence="3 4" key="1">
    <citation type="journal article" date="2022" name="BMC Genomics">
        <title>Comparative genome analysis of mycobacteria focusing on tRNA and non-coding RNA.</title>
        <authorList>
            <person name="Behra P.R.K."/>
            <person name="Pettersson B.M.F."/>
            <person name="Ramesh M."/>
            <person name="Das S."/>
            <person name="Dasgupta S."/>
            <person name="Kirsebom L.A."/>
        </authorList>
    </citation>
    <scope>NUCLEOTIDE SEQUENCE [LARGE SCALE GENOMIC DNA]</scope>
    <source>
        <strain evidence="3 4">DSM 44078</strain>
    </source>
</reference>
<proteinExistence type="predicted"/>
<evidence type="ECO:0000313" key="3">
    <source>
        <dbReference type="EMBL" id="MCV7227743.1"/>
    </source>
</evidence>
<evidence type="ECO:0000256" key="1">
    <source>
        <dbReference type="SAM" id="MobiDB-lite"/>
    </source>
</evidence>
<dbReference type="Proteomes" id="UP001526201">
    <property type="component" value="Unassembled WGS sequence"/>
</dbReference>
<dbReference type="InterPro" id="IPR011055">
    <property type="entry name" value="Dup_hybrid_motif"/>
</dbReference>
<dbReference type="PANTHER" id="PTHR21666:SF270">
    <property type="entry name" value="MUREIN HYDROLASE ACTIVATOR ENVC"/>
    <property type="match status" value="1"/>
</dbReference>
<dbReference type="PANTHER" id="PTHR21666">
    <property type="entry name" value="PEPTIDASE-RELATED"/>
    <property type="match status" value="1"/>
</dbReference>